<dbReference type="Proteomes" id="UP001179540">
    <property type="component" value="Chromosome"/>
</dbReference>
<evidence type="ECO:0000313" key="2">
    <source>
        <dbReference type="Proteomes" id="UP001179540"/>
    </source>
</evidence>
<dbReference type="EMBL" id="CP116613">
    <property type="protein sequence ID" value="WCF98082.1"/>
    <property type="molecule type" value="Genomic_DNA"/>
</dbReference>
<evidence type="ECO:0000313" key="1">
    <source>
        <dbReference type="EMBL" id="WCF98082.1"/>
    </source>
</evidence>
<organism evidence="1 2">
    <name type="scientific">Porphyromonas gingivalis</name>
    <name type="common">Bacteroides gingivalis</name>
    <dbReference type="NCBI Taxonomy" id="837"/>
    <lineage>
        <taxon>Bacteria</taxon>
        <taxon>Pseudomonadati</taxon>
        <taxon>Bacteroidota</taxon>
        <taxon>Bacteroidia</taxon>
        <taxon>Bacteroidales</taxon>
        <taxon>Porphyromonadaceae</taxon>
        <taxon>Porphyromonas</taxon>
    </lineage>
</organism>
<sequence>MGFVAKNAMKALDDAIVAYKTMGEVIDKDLQDLINSINSLGKEQQDQNFDAFKKAVDPKNINLKEIADDMHTLSQWLEKDFKKVFLEYLRVQYGYDGV</sequence>
<name>A0AAE9X929_PORGN</name>
<reference evidence="1" key="1">
    <citation type="submission" date="2023-01" db="EMBL/GenBank/DDBJ databases">
        <title>Phages are important unrecognized players in the ecology of the oral pathogen Porphyromonas gingivalis.</title>
        <authorList>
            <person name="Matrishin C.B."/>
            <person name="Kauffman K.M."/>
        </authorList>
    </citation>
    <scope>NUCLEOTIDE SEQUENCE</scope>
    <source>
        <strain evidence="1">HG1691old</strain>
    </source>
</reference>
<dbReference type="RefSeq" id="WP_271911762.1">
    <property type="nucleotide sequence ID" value="NZ_CP116613.1"/>
</dbReference>
<dbReference type="AlphaFoldDB" id="A0AAE9X929"/>
<protein>
    <submittedName>
        <fullName evidence="1">Uncharacterized protein</fullName>
    </submittedName>
</protein>
<gene>
    <name evidence="1" type="ORF">NY149_06005</name>
</gene>
<proteinExistence type="predicted"/>
<accession>A0AAE9X929</accession>